<dbReference type="GO" id="GO:0000701">
    <property type="term" value="F:purine-specific mismatch base pair DNA N-glycosylase activity"/>
    <property type="evidence" value="ECO:0007669"/>
    <property type="project" value="UniProtKB-EC"/>
</dbReference>
<dbReference type="PROSITE" id="PS01155">
    <property type="entry name" value="ENDONUCLEASE_III_2"/>
    <property type="match status" value="1"/>
</dbReference>
<dbReference type="InterPro" id="IPR011257">
    <property type="entry name" value="DNA_glycosylase"/>
</dbReference>
<name>A0A3G8ZNN6_9ACTN</name>
<dbReference type="OrthoDB" id="9802365at2"/>
<dbReference type="GO" id="GO:0046872">
    <property type="term" value="F:metal ion binding"/>
    <property type="evidence" value="ECO:0007669"/>
    <property type="project" value="UniProtKB-KW"/>
</dbReference>
<keyword evidence="13" id="KW-0326">Glycosidase</keyword>
<dbReference type="PANTHER" id="PTHR42944:SF1">
    <property type="entry name" value="ADENINE DNA GLYCOSYLASE"/>
    <property type="match status" value="1"/>
</dbReference>
<gene>
    <name evidence="15" type="ORF">EH165_12920</name>
</gene>
<evidence type="ECO:0000256" key="9">
    <source>
        <dbReference type="ARBA" id="ARBA00022801"/>
    </source>
</evidence>
<evidence type="ECO:0000256" key="2">
    <source>
        <dbReference type="ARBA" id="ARBA00001966"/>
    </source>
</evidence>
<dbReference type="GO" id="GO:0006298">
    <property type="term" value="P:mismatch repair"/>
    <property type="evidence" value="ECO:0007669"/>
    <property type="project" value="TreeGrafter"/>
</dbReference>
<organism evidence="15 16">
    <name type="scientific">Nakamurella antarctica</name>
    <dbReference type="NCBI Taxonomy" id="1902245"/>
    <lineage>
        <taxon>Bacteria</taxon>
        <taxon>Bacillati</taxon>
        <taxon>Actinomycetota</taxon>
        <taxon>Actinomycetes</taxon>
        <taxon>Nakamurellales</taxon>
        <taxon>Nakamurellaceae</taxon>
        <taxon>Nakamurella</taxon>
    </lineage>
</organism>
<dbReference type="EC" id="3.2.2.31" evidence="4"/>
<dbReference type="CDD" id="cd00056">
    <property type="entry name" value="ENDO3c"/>
    <property type="match status" value="1"/>
</dbReference>
<evidence type="ECO:0000259" key="14">
    <source>
        <dbReference type="SMART" id="SM00478"/>
    </source>
</evidence>
<keyword evidence="8" id="KW-0227">DNA damage</keyword>
<evidence type="ECO:0000256" key="8">
    <source>
        <dbReference type="ARBA" id="ARBA00022763"/>
    </source>
</evidence>
<dbReference type="GO" id="GO:0032357">
    <property type="term" value="F:oxidized purine DNA binding"/>
    <property type="evidence" value="ECO:0007669"/>
    <property type="project" value="TreeGrafter"/>
</dbReference>
<dbReference type="GO" id="GO:0006284">
    <property type="term" value="P:base-excision repair"/>
    <property type="evidence" value="ECO:0007669"/>
    <property type="project" value="InterPro"/>
</dbReference>
<evidence type="ECO:0000313" key="16">
    <source>
        <dbReference type="Proteomes" id="UP000268084"/>
    </source>
</evidence>
<dbReference type="GO" id="GO:0035485">
    <property type="term" value="F:adenine/guanine mispair binding"/>
    <property type="evidence" value="ECO:0007669"/>
    <property type="project" value="TreeGrafter"/>
</dbReference>
<keyword evidence="12" id="KW-0234">DNA repair</keyword>
<dbReference type="AlphaFoldDB" id="A0A3G8ZNN6"/>
<dbReference type="Pfam" id="PF00730">
    <property type="entry name" value="HhH-GPD"/>
    <property type="match status" value="1"/>
</dbReference>
<evidence type="ECO:0000256" key="5">
    <source>
        <dbReference type="ARBA" id="ARBA00022023"/>
    </source>
</evidence>
<protein>
    <recommendedName>
        <fullName evidence="5">Adenine DNA glycosylase</fullName>
        <ecNumber evidence="4">3.2.2.31</ecNumber>
    </recommendedName>
</protein>
<dbReference type="InterPro" id="IPR003265">
    <property type="entry name" value="HhH-GPD_domain"/>
</dbReference>
<keyword evidence="6" id="KW-0004">4Fe-4S</keyword>
<evidence type="ECO:0000256" key="11">
    <source>
        <dbReference type="ARBA" id="ARBA00023014"/>
    </source>
</evidence>
<dbReference type="InterPro" id="IPR023170">
    <property type="entry name" value="HhH_base_excis_C"/>
</dbReference>
<dbReference type="PANTHER" id="PTHR42944">
    <property type="entry name" value="ADENINE DNA GLYCOSYLASE"/>
    <property type="match status" value="1"/>
</dbReference>
<accession>A0A3G8ZNN6</accession>
<evidence type="ECO:0000256" key="4">
    <source>
        <dbReference type="ARBA" id="ARBA00012045"/>
    </source>
</evidence>
<reference evidence="15 16" key="2">
    <citation type="submission" date="2018-12" db="EMBL/GenBank/DDBJ databases">
        <title>Nakamurella antarcticus sp. nov., isolated from Antarctica South Shetland Islands soil.</title>
        <authorList>
            <person name="Peng F."/>
        </authorList>
    </citation>
    <scope>NUCLEOTIDE SEQUENCE [LARGE SCALE GENOMIC DNA]</scope>
    <source>
        <strain evidence="15 16">S14-144</strain>
    </source>
</reference>
<dbReference type="InterPro" id="IPR044298">
    <property type="entry name" value="MIG/MutY"/>
</dbReference>
<sequence length="358" mass="38906">MRATPRSARGSSRRPVRALCGCRAPRATTPTIRCGIFCAQCGIPGVRPSPLRCAGWSLNSNPVAEKRFSLNPRDLLPPRAILEFFAHHGRDLPWRHPAIGAWPILVSEVMLQQTPVARVLPVFEHWLRTWPTPGHLAADAPGDAVRAWGRLGYPRRALRLHACATAIITDHGGVVPEEVDVLLTLPGVGDYTARAVAAFAYGAAAPVVDTNVRRVINRAIRGNNDAGPATAADRSLMQTLLPDQQAATFSAAVMELGALICTRAAPECGRCPLRESCRWLAAGQPSSEVRNKKQAWNGTDRQVRGRILALLRDAPEPLSEAEVRLAWPDAEQWQRCVNSLLADKLIARADGQALMLPS</sequence>
<evidence type="ECO:0000256" key="10">
    <source>
        <dbReference type="ARBA" id="ARBA00023004"/>
    </source>
</evidence>
<comment type="similarity">
    <text evidence="3">Belongs to the Nth/MutY family.</text>
</comment>
<dbReference type="KEGG" id="nak:EH165_12920"/>
<evidence type="ECO:0000256" key="7">
    <source>
        <dbReference type="ARBA" id="ARBA00022723"/>
    </source>
</evidence>
<dbReference type="Gene3D" id="1.10.1670.10">
    <property type="entry name" value="Helix-hairpin-Helix base-excision DNA repair enzymes (C-terminal)"/>
    <property type="match status" value="1"/>
</dbReference>
<dbReference type="Proteomes" id="UP000268084">
    <property type="component" value="Chromosome"/>
</dbReference>
<dbReference type="GO" id="GO:0034039">
    <property type="term" value="F:8-oxo-7,8-dihydroguanine DNA N-glycosylase activity"/>
    <property type="evidence" value="ECO:0007669"/>
    <property type="project" value="TreeGrafter"/>
</dbReference>
<dbReference type="EMBL" id="CP034170">
    <property type="protein sequence ID" value="AZI58909.1"/>
    <property type="molecule type" value="Genomic_DNA"/>
</dbReference>
<evidence type="ECO:0000313" key="15">
    <source>
        <dbReference type="EMBL" id="AZI58909.1"/>
    </source>
</evidence>
<dbReference type="FunFam" id="1.10.340.30:FF:000003">
    <property type="entry name" value="A/G-specific adenine glycosylase"/>
    <property type="match status" value="1"/>
</dbReference>
<dbReference type="GO" id="GO:0051539">
    <property type="term" value="F:4 iron, 4 sulfur cluster binding"/>
    <property type="evidence" value="ECO:0007669"/>
    <property type="project" value="UniProtKB-KW"/>
</dbReference>
<reference evidence="15 16" key="1">
    <citation type="submission" date="2018-11" db="EMBL/GenBank/DDBJ databases">
        <authorList>
            <person name="Da X."/>
        </authorList>
    </citation>
    <scope>NUCLEOTIDE SEQUENCE [LARGE SCALE GENOMIC DNA]</scope>
    <source>
        <strain evidence="15 16">S14-144</strain>
    </source>
</reference>
<comment type="catalytic activity">
    <reaction evidence="1">
        <text>Hydrolyzes free adenine bases from 7,8-dihydro-8-oxoguanine:adenine mismatched double-stranded DNA, leaving an apurinic site.</text>
        <dbReference type="EC" id="3.2.2.31"/>
    </reaction>
</comment>
<evidence type="ECO:0000256" key="6">
    <source>
        <dbReference type="ARBA" id="ARBA00022485"/>
    </source>
</evidence>
<dbReference type="SUPFAM" id="SSF48150">
    <property type="entry name" value="DNA-glycosylase"/>
    <property type="match status" value="1"/>
</dbReference>
<proteinExistence type="inferred from homology"/>
<keyword evidence="7" id="KW-0479">Metal-binding</keyword>
<dbReference type="InterPro" id="IPR004036">
    <property type="entry name" value="Endonuclease-III-like_CS2"/>
</dbReference>
<keyword evidence="9" id="KW-0378">Hydrolase</keyword>
<feature type="domain" description="HhH-GPD" evidence="14">
    <location>
        <begin position="110"/>
        <end position="259"/>
    </location>
</feature>
<evidence type="ECO:0000256" key="1">
    <source>
        <dbReference type="ARBA" id="ARBA00000843"/>
    </source>
</evidence>
<dbReference type="SMART" id="SM00478">
    <property type="entry name" value="ENDO3c"/>
    <property type="match status" value="1"/>
</dbReference>
<evidence type="ECO:0000256" key="13">
    <source>
        <dbReference type="ARBA" id="ARBA00023295"/>
    </source>
</evidence>
<keyword evidence="11" id="KW-0411">Iron-sulfur</keyword>
<comment type="cofactor">
    <cofactor evidence="2">
        <name>[4Fe-4S] cluster</name>
        <dbReference type="ChEBI" id="CHEBI:49883"/>
    </cofactor>
</comment>
<evidence type="ECO:0000256" key="12">
    <source>
        <dbReference type="ARBA" id="ARBA00023204"/>
    </source>
</evidence>
<keyword evidence="10" id="KW-0408">Iron</keyword>
<evidence type="ECO:0000256" key="3">
    <source>
        <dbReference type="ARBA" id="ARBA00008343"/>
    </source>
</evidence>
<dbReference type="Gene3D" id="1.10.340.30">
    <property type="entry name" value="Hypothetical protein, domain 2"/>
    <property type="match status" value="1"/>
</dbReference>
<keyword evidence="16" id="KW-1185">Reference proteome</keyword>